<organism evidence="3 4">
    <name type="scientific">Chondromyces crocatus</name>
    <dbReference type="NCBI Taxonomy" id="52"/>
    <lineage>
        <taxon>Bacteria</taxon>
        <taxon>Pseudomonadati</taxon>
        <taxon>Myxococcota</taxon>
        <taxon>Polyangia</taxon>
        <taxon>Polyangiales</taxon>
        <taxon>Polyangiaceae</taxon>
        <taxon>Chondromyces</taxon>
    </lineage>
</organism>
<evidence type="ECO:0000313" key="4">
    <source>
        <dbReference type="Proteomes" id="UP000067626"/>
    </source>
</evidence>
<evidence type="ECO:0000256" key="1">
    <source>
        <dbReference type="SAM" id="MobiDB-lite"/>
    </source>
</evidence>
<reference evidence="3 4" key="1">
    <citation type="submission" date="2015-07" db="EMBL/GenBank/DDBJ databases">
        <title>Genome analysis of myxobacterium Chondromyces crocatus Cm c5 reveals a high potential for natural compound synthesis and the genetic basis for the loss of fruiting body formation.</title>
        <authorList>
            <person name="Zaburannyi N."/>
            <person name="Bunk B."/>
            <person name="Maier J."/>
            <person name="Overmann J."/>
            <person name="Mueller R."/>
        </authorList>
    </citation>
    <scope>NUCLEOTIDE SEQUENCE [LARGE SCALE GENOMIC DNA]</scope>
    <source>
        <strain evidence="3 4">Cm c5</strain>
    </source>
</reference>
<evidence type="ECO:0000259" key="2">
    <source>
        <dbReference type="Pfam" id="PF14237"/>
    </source>
</evidence>
<dbReference type="Pfam" id="PF14237">
    <property type="entry name" value="GYF_2"/>
    <property type="match status" value="1"/>
</dbReference>
<keyword evidence="4" id="KW-1185">Reference proteome</keyword>
<protein>
    <recommendedName>
        <fullName evidence="2">GYF domain-containing protein</fullName>
    </recommendedName>
</protein>
<proteinExistence type="predicted"/>
<feature type="region of interest" description="Disordered" evidence="1">
    <location>
        <begin position="351"/>
        <end position="378"/>
    </location>
</feature>
<gene>
    <name evidence="3" type="ORF">CMC5_002560</name>
</gene>
<dbReference type="InterPro" id="IPR025640">
    <property type="entry name" value="GYF_2"/>
</dbReference>
<accession>A0A0K1E640</accession>
<dbReference type="KEGG" id="ccro:CMC5_002560"/>
<dbReference type="EMBL" id="CP012159">
    <property type="protein sequence ID" value="AKT36142.1"/>
    <property type="molecule type" value="Genomic_DNA"/>
</dbReference>
<dbReference type="AlphaFoldDB" id="A0A0K1E640"/>
<feature type="domain" description="GYF" evidence="2">
    <location>
        <begin position="66"/>
        <end position="103"/>
    </location>
</feature>
<dbReference type="Proteomes" id="UP000067626">
    <property type="component" value="Chromosome"/>
</dbReference>
<evidence type="ECO:0000313" key="3">
    <source>
        <dbReference type="EMBL" id="AKT36142.1"/>
    </source>
</evidence>
<name>A0A0K1E640_CHOCO</name>
<sequence>MEYTAYDRAQSVASGAGALPGGCVSQDEVSSEAPTMPCIASTDDPRNALPRSIPWCVDRGSGLSAMSTTELWQALESGDLEPETRVWREGLECWTPAHQVRELRWTVSPLMSVEGGPDAGVDPALVSAGLTPSEVGAMRDWAAAGELHEPEPSTQFNREQRSVLPTMMSTPEPTEEPEGPISLELPTFFPEAPAATPITSGPVRLDAGEGHGEQDASQVDDGVLGAAARVAGVGDRAARLPGEFAPARASRLRRLAERLGLRKDAVFVAASFTLAGVATGATLMETWAPPAALAVDLAVQLPMGETVASAGGERIGVTVDVFPNAETEVVSAASGALEGATEGAHCVERGQQRLRRGHADRFRGRRADSVGAKREESR</sequence>